<evidence type="ECO:0000313" key="1">
    <source>
        <dbReference type="EMBL" id="SMO99398.1"/>
    </source>
</evidence>
<accession>A0A521FT95</accession>
<evidence type="ECO:0008006" key="3">
    <source>
        <dbReference type="Google" id="ProtNLM"/>
    </source>
</evidence>
<dbReference type="Proteomes" id="UP000320300">
    <property type="component" value="Unassembled WGS sequence"/>
</dbReference>
<proteinExistence type="predicted"/>
<sequence>MKNYLNIQHHALSGYFERVAVESRFYATHISLLMALFYYSDSDAPEKPFQVSRPKLMRFSRIRSIATYHKNIKDLVEYGYIEYNPSWHPQRGTQIRFIIETASNP</sequence>
<dbReference type="EMBL" id="FXTN01000022">
    <property type="protein sequence ID" value="SMO99398.1"/>
    <property type="molecule type" value="Genomic_DNA"/>
</dbReference>
<dbReference type="OrthoDB" id="1442826at2"/>
<gene>
    <name evidence="1" type="ORF">SAMN06265348_12238</name>
</gene>
<name>A0A521FT95_9SPHI</name>
<keyword evidence="2" id="KW-1185">Reference proteome</keyword>
<protein>
    <recommendedName>
        <fullName evidence="3">Helix-turn-helix domain-containing protein</fullName>
    </recommendedName>
</protein>
<reference evidence="1 2" key="1">
    <citation type="submission" date="2017-05" db="EMBL/GenBank/DDBJ databases">
        <authorList>
            <person name="Varghese N."/>
            <person name="Submissions S."/>
        </authorList>
    </citation>
    <scope>NUCLEOTIDE SEQUENCE [LARGE SCALE GENOMIC DNA]</scope>
    <source>
        <strain evidence="1 2">DSM 19036</strain>
    </source>
</reference>
<evidence type="ECO:0000313" key="2">
    <source>
        <dbReference type="Proteomes" id="UP000320300"/>
    </source>
</evidence>
<dbReference type="RefSeq" id="WP_142531305.1">
    <property type="nucleotide sequence ID" value="NZ_CBCSJO010000018.1"/>
</dbReference>
<organism evidence="1 2">
    <name type="scientific">Pedobacter westerhofensis</name>
    <dbReference type="NCBI Taxonomy" id="425512"/>
    <lineage>
        <taxon>Bacteria</taxon>
        <taxon>Pseudomonadati</taxon>
        <taxon>Bacteroidota</taxon>
        <taxon>Sphingobacteriia</taxon>
        <taxon>Sphingobacteriales</taxon>
        <taxon>Sphingobacteriaceae</taxon>
        <taxon>Pedobacter</taxon>
    </lineage>
</organism>
<dbReference type="AlphaFoldDB" id="A0A521FT95"/>